<dbReference type="Proteomes" id="UP000886595">
    <property type="component" value="Unassembled WGS sequence"/>
</dbReference>
<keyword evidence="2" id="KW-1185">Reference proteome</keyword>
<dbReference type="EMBL" id="JAAMPC010000016">
    <property type="protein sequence ID" value="KAG2254347.1"/>
    <property type="molecule type" value="Genomic_DNA"/>
</dbReference>
<organism evidence="1 2">
    <name type="scientific">Brassica carinata</name>
    <name type="common">Ethiopian mustard</name>
    <name type="synonym">Abyssinian cabbage</name>
    <dbReference type="NCBI Taxonomy" id="52824"/>
    <lineage>
        <taxon>Eukaryota</taxon>
        <taxon>Viridiplantae</taxon>
        <taxon>Streptophyta</taxon>
        <taxon>Embryophyta</taxon>
        <taxon>Tracheophyta</taxon>
        <taxon>Spermatophyta</taxon>
        <taxon>Magnoliopsida</taxon>
        <taxon>eudicotyledons</taxon>
        <taxon>Gunneridae</taxon>
        <taxon>Pentapetalae</taxon>
        <taxon>rosids</taxon>
        <taxon>malvids</taxon>
        <taxon>Brassicales</taxon>
        <taxon>Brassicaceae</taxon>
        <taxon>Brassiceae</taxon>
        <taxon>Brassica</taxon>
    </lineage>
</organism>
<reference evidence="1 2" key="1">
    <citation type="submission" date="2020-02" db="EMBL/GenBank/DDBJ databases">
        <authorList>
            <person name="Ma Q."/>
            <person name="Huang Y."/>
            <person name="Song X."/>
            <person name="Pei D."/>
        </authorList>
    </citation>
    <scope>NUCLEOTIDE SEQUENCE [LARGE SCALE GENOMIC DNA]</scope>
    <source>
        <strain evidence="1">Sxm20200214</strain>
        <tissue evidence="1">Leaf</tissue>
    </source>
</reference>
<sequence>MYVIGRVHDLDPVQTVKAQGEDRKRVEFRLIDSQGNNLQCCLWGTYAEQIEDFIEECKDRTIICLLRFAKINFFRGEVQITNAFDASRLYLNPTEPEVLELTERLSNDHLQLAPVEKSNEKKDGKHITYDWNDAEIRSISEVIAANHLGDWYLVLSTSNNMGKN</sequence>
<dbReference type="OrthoDB" id="1750684at2759"/>
<evidence type="ECO:0000313" key="2">
    <source>
        <dbReference type="Proteomes" id="UP000886595"/>
    </source>
</evidence>
<dbReference type="Gene3D" id="2.40.50.140">
    <property type="entry name" value="Nucleic acid-binding proteins"/>
    <property type="match status" value="1"/>
</dbReference>
<name>A0A8X7PNR5_BRACI</name>
<dbReference type="SUPFAM" id="SSF50249">
    <property type="entry name" value="Nucleic acid-binding proteins"/>
    <property type="match status" value="1"/>
</dbReference>
<dbReference type="CDD" id="cd04481">
    <property type="entry name" value="RPA1_DBD_B_like"/>
    <property type="match status" value="1"/>
</dbReference>
<proteinExistence type="predicted"/>
<protein>
    <submittedName>
        <fullName evidence="1">Uncharacterized protein</fullName>
    </submittedName>
</protein>
<comment type="caution">
    <text evidence="1">The sequence shown here is derived from an EMBL/GenBank/DDBJ whole genome shotgun (WGS) entry which is preliminary data.</text>
</comment>
<dbReference type="InterPro" id="IPR012340">
    <property type="entry name" value="NA-bd_OB-fold"/>
</dbReference>
<evidence type="ECO:0000313" key="1">
    <source>
        <dbReference type="EMBL" id="KAG2254347.1"/>
    </source>
</evidence>
<dbReference type="AlphaFoldDB" id="A0A8X7PNR5"/>
<gene>
    <name evidence="1" type="ORF">Bca52824_084483</name>
</gene>
<accession>A0A8X7PNR5</accession>